<sequence>MASPKRRSRGTSDPTALAARLPAELRSLSSHTDAFAYMAALRAWLGPLAAADIAEARRGEDKVSPADVATSAGVSAVQACYRHWLA</sequence>
<protein>
    <submittedName>
        <fullName evidence="1">Uncharacterized protein</fullName>
    </submittedName>
</protein>
<accession>A0A7I7MCA1</accession>
<keyword evidence="2" id="KW-1185">Reference proteome</keyword>
<dbReference type="RefSeq" id="WP_163722910.1">
    <property type="nucleotide sequence ID" value="NZ_AP022574.1"/>
</dbReference>
<name>A0A7I7MCA1_9MYCO</name>
<organism evidence="1 2">
    <name type="scientific">Mycolicibacterium psychrotolerans</name>
    <dbReference type="NCBI Taxonomy" id="216929"/>
    <lineage>
        <taxon>Bacteria</taxon>
        <taxon>Bacillati</taxon>
        <taxon>Actinomycetota</taxon>
        <taxon>Actinomycetes</taxon>
        <taxon>Mycobacteriales</taxon>
        <taxon>Mycobacteriaceae</taxon>
        <taxon>Mycolicibacterium</taxon>
    </lineage>
</organism>
<reference evidence="1 2" key="1">
    <citation type="journal article" date="2019" name="Emerg. Microbes Infect.">
        <title>Comprehensive subspecies identification of 175 nontuberculous mycobacteria species based on 7547 genomic profiles.</title>
        <authorList>
            <person name="Matsumoto Y."/>
            <person name="Kinjo T."/>
            <person name="Motooka D."/>
            <person name="Nabeya D."/>
            <person name="Jung N."/>
            <person name="Uechi K."/>
            <person name="Horii T."/>
            <person name="Iida T."/>
            <person name="Fujita J."/>
            <person name="Nakamura S."/>
        </authorList>
    </citation>
    <scope>NUCLEOTIDE SEQUENCE [LARGE SCALE GENOMIC DNA]</scope>
    <source>
        <strain evidence="1 2">JCM 13323</strain>
    </source>
</reference>
<evidence type="ECO:0000313" key="1">
    <source>
        <dbReference type="EMBL" id="BBX69417.1"/>
    </source>
</evidence>
<dbReference type="EMBL" id="AP022574">
    <property type="protein sequence ID" value="BBX69417.1"/>
    <property type="molecule type" value="Genomic_DNA"/>
</dbReference>
<dbReference type="KEGG" id="mpsc:MPSYJ_28780"/>
<dbReference type="Proteomes" id="UP000466514">
    <property type="component" value="Chromosome"/>
</dbReference>
<dbReference type="AlphaFoldDB" id="A0A7I7MCA1"/>
<evidence type="ECO:0000313" key="2">
    <source>
        <dbReference type="Proteomes" id="UP000466514"/>
    </source>
</evidence>
<gene>
    <name evidence="1" type="ORF">MPSYJ_28780</name>
</gene>
<proteinExistence type="predicted"/>